<dbReference type="Proteomes" id="UP001443914">
    <property type="component" value="Unassembled WGS sequence"/>
</dbReference>
<dbReference type="Gene3D" id="3.60.10.10">
    <property type="entry name" value="Endonuclease/exonuclease/phosphatase"/>
    <property type="match status" value="1"/>
</dbReference>
<comment type="caution">
    <text evidence="1">The sequence shown here is derived from an EMBL/GenBank/DDBJ whole genome shotgun (WGS) entry which is preliminary data.</text>
</comment>
<evidence type="ECO:0000313" key="1">
    <source>
        <dbReference type="EMBL" id="KAK9706615.1"/>
    </source>
</evidence>
<keyword evidence="2" id="KW-1185">Reference proteome</keyword>
<accession>A0AAW1JSM1</accession>
<proteinExistence type="predicted"/>
<evidence type="ECO:0000313" key="2">
    <source>
        <dbReference type="Proteomes" id="UP001443914"/>
    </source>
</evidence>
<dbReference type="AlphaFoldDB" id="A0AAW1JSM1"/>
<evidence type="ECO:0008006" key="3">
    <source>
        <dbReference type="Google" id="ProtNLM"/>
    </source>
</evidence>
<name>A0AAW1JSM1_SAPOF</name>
<dbReference type="EMBL" id="JBDFQZ010000007">
    <property type="protein sequence ID" value="KAK9706615.1"/>
    <property type="molecule type" value="Genomic_DNA"/>
</dbReference>
<reference evidence="1" key="1">
    <citation type="submission" date="2024-03" db="EMBL/GenBank/DDBJ databases">
        <title>WGS assembly of Saponaria officinalis var. Norfolk2.</title>
        <authorList>
            <person name="Jenkins J."/>
            <person name="Shu S."/>
            <person name="Grimwood J."/>
            <person name="Barry K."/>
            <person name="Goodstein D."/>
            <person name="Schmutz J."/>
            <person name="Leebens-Mack J."/>
            <person name="Osbourn A."/>
        </authorList>
    </citation>
    <scope>NUCLEOTIDE SEQUENCE [LARGE SCALE GENOMIC DNA]</scope>
    <source>
        <strain evidence="1">JIC</strain>
    </source>
</reference>
<gene>
    <name evidence="1" type="ORF">RND81_07G139200</name>
</gene>
<protein>
    <recommendedName>
        <fullName evidence="3">Reverse transcriptase</fullName>
    </recommendedName>
</protein>
<dbReference type="PANTHER" id="PTHR33710:SF64">
    <property type="entry name" value="ENDONUCLEASE_EXONUCLEASE_PHOSPHATASE DOMAIN-CONTAINING PROTEIN"/>
    <property type="match status" value="1"/>
</dbReference>
<dbReference type="SUPFAM" id="SSF56219">
    <property type="entry name" value="DNase I-like"/>
    <property type="match status" value="1"/>
</dbReference>
<dbReference type="PANTHER" id="PTHR33710">
    <property type="entry name" value="BNAC02G09200D PROTEIN"/>
    <property type="match status" value="1"/>
</dbReference>
<organism evidence="1 2">
    <name type="scientific">Saponaria officinalis</name>
    <name type="common">Common soapwort</name>
    <name type="synonym">Lychnis saponaria</name>
    <dbReference type="NCBI Taxonomy" id="3572"/>
    <lineage>
        <taxon>Eukaryota</taxon>
        <taxon>Viridiplantae</taxon>
        <taxon>Streptophyta</taxon>
        <taxon>Embryophyta</taxon>
        <taxon>Tracheophyta</taxon>
        <taxon>Spermatophyta</taxon>
        <taxon>Magnoliopsida</taxon>
        <taxon>eudicotyledons</taxon>
        <taxon>Gunneridae</taxon>
        <taxon>Pentapetalae</taxon>
        <taxon>Caryophyllales</taxon>
        <taxon>Caryophyllaceae</taxon>
        <taxon>Caryophylleae</taxon>
        <taxon>Saponaria</taxon>
    </lineage>
</organism>
<sequence length="357" mass="42101">MRRRCRVFNSWIENNHMLELNFSGPPHTWSRGCTPETRKWARLDRALCNQGWRELYEEASVRHLIQNHSDHCPLLVNTNGFAPINRITRPFRFQAAWMNHAKFSEFVTSNWNKLRRQIEDIQRNPSYNYSYSLMKWENKLRRELDNVLQQEELLWFQKSRMEQICDGDRNTKFVHLSTIIRRKRNRIERLQNENDVWLWDPSEIKSHVMSYYKTLFTASNYGSLEKMLIGAFPVLEDEEKGKLDSAFTDSEIQGALSQMSPYKAPGPNGFQALFYQTQWSVFSPSVNKFILYLLRGRDFPNDFNDTFVSLIPKVENPNKITQFRPIGLCNVSYKILSKVLVNRLKKNSSSGLLALSK</sequence>
<dbReference type="InterPro" id="IPR036691">
    <property type="entry name" value="Endo/exonu/phosph_ase_sf"/>
</dbReference>